<gene>
    <name evidence="10" type="primary">kbl</name>
    <name evidence="12" type="ORF">SAMN05192546_10931</name>
</gene>
<dbReference type="InterPro" id="IPR015424">
    <property type="entry name" value="PyrdxlP-dep_Trfase"/>
</dbReference>
<evidence type="ECO:0000256" key="10">
    <source>
        <dbReference type="HAMAP-Rule" id="MF_00985"/>
    </source>
</evidence>
<keyword evidence="5 10" id="KW-0808">Transferase</keyword>
<sequence>MMYTTDQKKHYNNILAEIKEQGLWKEERIISGPQDSRINTTQEENVINLCANNYLGLSSHPRVMEAAKSSYEQWGYGLSSVRFICGTQAVHKELEASLTSFLGTEDTILYSSCFDANGGLFETILGEKDTIISDELNHASIIDGMRLCKAKKLIYKNNNLEDLEAKLKERQKDGITLIATDGVFSMDGIVADLKGICDLADQYGAMVMVDDSHAVGFMGKKGRGTHEHCDVMERVDIITGTLGKALGGASGGYTSGRKEIIDLLRQRSRPYLFSNTLAPAIAAASLEVLKLLSESTEYRDRVHENTRYFRERLSEIGYTTIPGDHPIVPVMLGDAVLAQKMADDLLTRGLYVIGFFFPVVPKGKARIRTQISAAHSREELDQALEAFQQSYDKFLKA</sequence>
<keyword evidence="13" id="KW-1185">Reference proteome</keyword>
<dbReference type="InterPro" id="IPR011282">
    <property type="entry name" value="2am3keto_CoA_ligase"/>
</dbReference>
<keyword evidence="12" id="KW-0436">Ligase</keyword>
<dbReference type="EMBL" id="FNPV01000009">
    <property type="protein sequence ID" value="SDZ11719.1"/>
    <property type="molecule type" value="Genomic_DNA"/>
</dbReference>
<dbReference type="NCBIfam" id="NF005394">
    <property type="entry name" value="PRK06939.1"/>
    <property type="match status" value="1"/>
</dbReference>
<dbReference type="GO" id="GO:0030170">
    <property type="term" value="F:pyridoxal phosphate binding"/>
    <property type="evidence" value="ECO:0007669"/>
    <property type="project" value="UniProtKB-UniRule"/>
</dbReference>
<reference evidence="12 13" key="1">
    <citation type="submission" date="2016-10" db="EMBL/GenBank/DDBJ databases">
        <authorList>
            <person name="de Groot N.N."/>
        </authorList>
    </citation>
    <scope>NUCLEOTIDE SEQUENCE [LARGE SCALE GENOMIC DNA]</scope>
    <source>
        <strain evidence="12 13">APO</strain>
    </source>
</reference>
<comment type="pathway">
    <text evidence="10">Amino-acid degradation; L-threonine degradation via oxydo-reductase pathway; glycine from L-threonine: step 2/2.</text>
</comment>
<dbReference type="FunFam" id="3.90.1150.10:FF:000004">
    <property type="entry name" value="2-amino-3-ketobutyrate coenzyme A ligase"/>
    <property type="match status" value="1"/>
</dbReference>
<dbReference type="Proteomes" id="UP000199230">
    <property type="component" value="Unassembled WGS sequence"/>
</dbReference>
<dbReference type="GO" id="GO:0009102">
    <property type="term" value="P:biotin biosynthetic process"/>
    <property type="evidence" value="ECO:0007669"/>
    <property type="project" value="UniProtKB-KW"/>
</dbReference>
<keyword evidence="7 10" id="KW-0663">Pyridoxal phosphate</keyword>
<dbReference type="SUPFAM" id="SSF53383">
    <property type="entry name" value="PLP-dependent transferases"/>
    <property type="match status" value="1"/>
</dbReference>
<feature type="binding site" evidence="10">
    <location>
        <position position="368"/>
    </location>
    <ligand>
        <name>substrate</name>
    </ligand>
</feature>
<dbReference type="HAMAP" id="MF_00985">
    <property type="entry name" value="2am3keto_CoA_ligase"/>
    <property type="match status" value="1"/>
</dbReference>
<comment type="catalytic activity">
    <reaction evidence="10">
        <text>glycine + acetyl-CoA = (2S)-2-amino-3-oxobutanoate + CoA</text>
        <dbReference type="Rhea" id="RHEA:20736"/>
        <dbReference type="ChEBI" id="CHEBI:57287"/>
        <dbReference type="ChEBI" id="CHEBI:57288"/>
        <dbReference type="ChEBI" id="CHEBI:57305"/>
        <dbReference type="ChEBI" id="CHEBI:78948"/>
        <dbReference type="EC" id="2.3.1.29"/>
    </reaction>
</comment>
<evidence type="ECO:0000256" key="8">
    <source>
        <dbReference type="ARBA" id="ARBA00023315"/>
    </source>
</evidence>
<feature type="binding site" description="in other chain" evidence="10">
    <location>
        <begin position="241"/>
        <end position="244"/>
    </location>
    <ligand>
        <name>pyridoxal 5'-phosphate</name>
        <dbReference type="ChEBI" id="CHEBI:597326"/>
        <note>ligand shared between dimeric partners</note>
    </ligand>
</feature>
<evidence type="ECO:0000256" key="3">
    <source>
        <dbReference type="ARBA" id="ARBA00010008"/>
    </source>
</evidence>
<evidence type="ECO:0000256" key="2">
    <source>
        <dbReference type="ARBA" id="ARBA00004746"/>
    </source>
</evidence>
<feature type="binding site" description="in other chain" evidence="10">
    <location>
        <position position="185"/>
    </location>
    <ligand>
        <name>pyridoxal 5'-phosphate</name>
        <dbReference type="ChEBI" id="CHEBI:597326"/>
        <note>ligand shared between dimeric partners</note>
    </ligand>
</feature>
<feature type="binding site" description="in other chain" evidence="10">
    <location>
        <begin position="113"/>
        <end position="114"/>
    </location>
    <ligand>
        <name>pyridoxal 5'-phosphate</name>
        <dbReference type="ChEBI" id="CHEBI:597326"/>
        <note>ligand shared between dimeric partners</note>
    </ligand>
</feature>
<dbReference type="InterPro" id="IPR015422">
    <property type="entry name" value="PyrdxlP-dep_Trfase_small"/>
</dbReference>
<feature type="binding site" evidence="10">
    <location>
        <begin position="274"/>
        <end position="275"/>
    </location>
    <ligand>
        <name>pyridoxal 5'-phosphate</name>
        <dbReference type="ChEBI" id="CHEBI:597326"/>
        <note>ligand shared between dimeric partners</note>
    </ligand>
</feature>
<comment type="subunit">
    <text evidence="4 10">Homodimer.</text>
</comment>
<comment type="catalytic activity">
    <reaction evidence="9">
        <text>6-carboxyhexanoyl-[ACP] + L-alanine + H(+) = (8S)-8-amino-7-oxononanoate + holo-[ACP] + CO2</text>
        <dbReference type="Rhea" id="RHEA:42288"/>
        <dbReference type="Rhea" id="RHEA-COMP:9685"/>
        <dbReference type="Rhea" id="RHEA-COMP:9955"/>
        <dbReference type="ChEBI" id="CHEBI:15378"/>
        <dbReference type="ChEBI" id="CHEBI:16526"/>
        <dbReference type="ChEBI" id="CHEBI:57972"/>
        <dbReference type="ChEBI" id="CHEBI:64479"/>
        <dbReference type="ChEBI" id="CHEBI:78846"/>
        <dbReference type="ChEBI" id="CHEBI:149468"/>
        <dbReference type="EC" id="2.3.1.47"/>
    </reaction>
</comment>
<accession>A0A1H3QG71</accession>
<dbReference type="AlphaFoldDB" id="A0A1H3QG71"/>
<evidence type="ECO:0000256" key="1">
    <source>
        <dbReference type="ARBA" id="ARBA00002513"/>
    </source>
</evidence>
<dbReference type="InterPro" id="IPR015421">
    <property type="entry name" value="PyrdxlP-dep_Trfase_major"/>
</dbReference>
<dbReference type="GO" id="GO:0016874">
    <property type="term" value="F:ligase activity"/>
    <property type="evidence" value="ECO:0007669"/>
    <property type="project" value="UniProtKB-KW"/>
</dbReference>
<evidence type="ECO:0000256" key="9">
    <source>
        <dbReference type="ARBA" id="ARBA00047715"/>
    </source>
</evidence>
<dbReference type="Pfam" id="PF00155">
    <property type="entry name" value="Aminotran_1_2"/>
    <property type="match status" value="1"/>
</dbReference>
<evidence type="ECO:0000313" key="13">
    <source>
        <dbReference type="Proteomes" id="UP000199230"/>
    </source>
</evidence>
<dbReference type="PROSITE" id="PS00599">
    <property type="entry name" value="AA_TRANSFER_CLASS_2"/>
    <property type="match status" value="1"/>
</dbReference>
<dbReference type="CDD" id="cd06454">
    <property type="entry name" value="KBL_like"/>
    <property type="match status" value="1"/>
</dbReference>
<evidence type="ECO:0000256" key="5">
    <source>
        <dbReference type="ARBA" id="ARBA00022679"/>
    </source>
</evidence>
<comment type="function">
    <text evidence="10">Catalyzes the cleavage of 2-amino-3-ketobutyrate to glycine and acetyl-CoA.</text>
</comment>
<dbReference type="InterPro" id="IPR050087">
    <property type="entry name" value="AON_synthase_class-II"/>
</dbReference>
<dbReference type="GO" id="GO:0008890">
    <property type="term" value="F:glycine C-acetyltransferase activity"/>
    <property type="evidence" value="ECO:0007669"/>
    <property type="project" value="UniProtKB-UniRule"/>
</dbReference>
<dbReference type="GO" id="GO:0008710">
    <property type="term" value="F:8-amino-7-oxononanoate synthase activity"/>
    <property type="evidence" value="ECO:0007669"/>
    <property type="project" value="UniProtKB-EC"/>
</dbReference>
<evidence type="ECO:0000259" key="11">
    <source>
        <dbReference type="Pfam" id="PF00155"/>
    </source>
</evidence>
<dbReference type="EC" id="2.3.1.29" evidence="10"/>
<feature type="modified residue" description="N6-(pyridoxal phosphate)lysine" evidence="10">
    <location>
        <position position="244"/>
    </location>
</feature>
<comment type="cofactor">
    <cofactor evidence="10">
        <name>pyridoxal 5'-phosphate</name>
        <dbReference type="ChEBI" id="CHEBI:597326"/>
    </cofactor>
    <text evidence="10">Binds 1 pyridoxal phosphate per subunit.</text>
</comment>
<keyword evidence="6" id="KW-0093">Biotin biosynthesis</keyword>
<name>A0A1H3QG71_9FIRM</name>
<keyword evidence="8 10" id="KW-0012">Acyltransferase</keyword>
<dbReference type="UniPathway" id="UPA00046">
    <property type="reaction ID" value="UER00506"/>
</dbReference>
<feature type="binding site" description="in other chain" evidence="10">
    <location>
        <begin position="210"/>
        <end position="213"/>
    </location>
    <ligand>
        <name>pyridoxal 5'-phosphate</name>
        <dbReference type="ChEBI" id="CHEBI:597326"/>
        <note>ligand shared between dimeric partners</note>
    </ligand>
</feature>
<dbReference type="GO" id="GO:0019518">
    <property type="term" value="P:L-threonine catabolic process to glycine"/>
    <property type="evidence" value="ECO:0007669"/>
    <property type="project" value="UniProtKB-UniRule"/>
</dbReference>
<dbReference type="STRING" id="159292.SAMN05192546_10931"/>
<evidence type="ECO:0000313" key="12">
    <source>
        <dbReference type="EMBL" id="SDZ11719.1"/>
    </source>
</evidence>
<dbReference type="NCBIfam" id="TIGR01822">
    <property type="entry name" value="2am3keto_CoA"/>
    <property type="match status" value="1"/>
</dbReference>
<dbReference type="InterPro" id="IPR004839">
    <property type="entry name" value="Aminotransferase_I/II_large"/>
</dbReference>
<comment type="pathway">
    <text evidence="2">Cofactor biosynthesis; biotin biosynthesis.</text>
</comment>
<evidence type="ECO:0000256" key="7">
    <source>
        <dbReference type="ARBA" id="ARBA00022898"/>
    </source>
</evidence>
<dbReference type="Gene3D" id="3.90.1150.10">
    <property type="entry name" value="Aspartate Aminotransferase, domain 1"/>
    <property type="match status" value="1"/>
</dbReference>
<dbReference type="GO" id="GO:0005737">
    <property type="term" value="C:cytoplasm"/>
    <property type="evidence" value="ECO:0007669"/>
    <property type="project" value="UniProtKB-ARBA"/>
</dbReference>
<dbReference type="PANTHER" id="PTHR13693:SF102">
    <property type="entry name" value="2-AMINO-3-KETOBUTYRATE COENZYME A LIGASE, MITOCHONDRIAL"/>
    <property type="match status" value="1"/>
</dbReference>
<feature type="binding site" evidence="10">
    <location>
        <position position="138"/>
    </location>
    <ligand>
        <name>substrate</name>
    </ligand>
</feature>
<comment type="similarity">
    <text evidence="3">Belongs to the class-II pyridoxal-phosphate-dependent aminotransferase family. BioF subfamily.</text>
</comment>
<comment type="function">
    <text evidence="1">Catalyzes the decarboxylative condensation of pimeloyl-[acyl-carrier protein] and L-alanine to produce 8-amino-7-oxononanoate (AON), [acyl-carrier protein], and carbon dioxide.</text>
</comment>
<evidence type="ECO:0000256" key="4">
    <source>
        <dbReference type="ARBA" id="ARBA00011738"/>
    </source>
</evidence>
<evidence type="ECO:0000256" key="6">
    <source>
        <dbReference type="ARBA" id="ARBA00022756"/>
    </source>
</evidence>
<dbReference type="PANTHER" id="PTHR13693">
    <property type="entry name" value="CLASS II AMINOTRANSFERASE/8-AMINO-7-OXONONANOATE SYNTHASE"/>
    <property type="match status" value="1"/>
</dbReference>
<proteinExistence type="inferred from homology"/>
<dbReference type="InterPro" id="IPR001917">
    <property type="entry name" value="Aminotrans_II_pyridoxalP_BS"/>
</dbReference>
<organism evidence="12 13">
    <name type="scientific">Tindallia californiensis</name>
    <dbReference type="NCBI Taxonomy" id="159292"/>
    <lineage>
        <taxon>Bacteria</taxon>
        <taxon>Bacillati</taxon>
        <taxon>Bacillota</taxon>
        <taxon>Clostridia</taxon>
        <taxon>Peptostreptococcales</taxon>
        <taxon>Tindalliaceae</taxon>
        <taxon>Tindallia</taxon>
    </lineage>
</organism>
<dbReference type="FunFam" id="3.40.640.10:FF:000006">
    <property type="entry name" value="5-aminolevulinate synthase, mitochondrial"/>
    <property type="match status" value="1"/>
</dbReference>
<protein>
    <recommendedName>
        <fullName evidence="10">2-amino-3-ketobutyrate coenzyme A ligase</fullName>
        <shortName evidence="10">AKB ligase</shortName>
        <ecNumber evidence="10">2.3.1.29</ecNumber>
    </recommendedName>
    <alternativeName>
        <fullName evidence="10">Glycine acetyltransferase</fullName>
    </alternativeName>
</protein>
<dbReference type="Gene3D" id="3.40.640.10">
    <property type="entry name" value="Type I PLP-dependent aspartate aminotransferase-like (Major domain)"/>
    <property type="match status" value="1"/>
</dbReference>
<feature type="domain" description="Aminotransferase class I/classII large" evidence="11">
    <location>
        <begin position="45"/>
        <end position="387"/>
    </location>
</feature>